<dbReference type="Proteomes" id="UP000198917">
    <property type="component" value="Unassembled WGS sequence"/>
</dbReference>
<sequence>MAVLTWRKLLTISALIKAGVAGAGLMLAVFGAFDFAAAIFVQDWIAEQKALLSIDMAASLGAAAGVTWRLFNIVAS</sequence>
<accession>A0A7Z7BHY0</accession>
<keyword evidence="1" id="KW-1133">Transmembrane helix</keyword>
<feature type="transmembrane region" description="Helical" evidence="1">
    <location>
        <begin position="50"/>
        <end position="71"/>
    </location>
</feature>
<reference evidence="2 3" key="1">
    <citation type="submission" date="2016-10" db="EMBL/GenBank/DDBJ databases">
        <authorList>
            <person name="Varghese N."/>
            <person name="Submissions S."/>
        </authorList>
    </citation>
    <scope>NUCLEOTIDE SEQUENCE [LARGE SCALE GENOMIC DNA]</scope>
    <source>
        <strain evidence="2 3">PDC82</strain>
    </source>
</reference>
<organism evidence="2 3">
    <name type="scientific">Agrobacterium fabrum</name>
    <dbReference type="NCBI Taxonomy" id="1176649"/>
    <lineage>
        <taxon>Bacteria</taxon>
        <taxon>Pseudomonadati</taxon>
        <taxon>Pseudomonadota</taxon>
        <taxon>Alphaproteobacteria</taxon>
        <taxon>Hyphomicrobiales</taxon>
        <taxon>Rhizobiaceae</taxon>
        <taxon>Rhizobium/Agrobacterium group</taxon>
        <taxon>Agrobacterium</taxon>
        <taxon>Agrobacterium tumefaciens complex</taxon>
    </lineage>
</organism>
<dbReference type="AlphaFoldDB" id="A0A7Z7BHY0"/>
<proteinExistence type="predicted"/>
<keyword evidence="1" id="KW-0472">Membrane</keyword>
<evidence type="ECO:0000313" key="3">
    <source>
        <dbReference type="Proteomes" id="UP000198917"/>
    </source>
</evidence>
<comment type="caution">
    <text evidence="2">The sequence shown here is derived from an EMBL/GenBank/DDBJ whole genome shotgun (WGS) entry which is preliminary data.</text>
</comment>
<protein>
    <submittedName>
        <fullName evidence="2">Uncharacterized protein</fullName>
    </submittedName>
</protein>
<name>A0A7Z7BHY0_9HYPH</name>
<keyword evidence="1" id="KW-0812">Transmembrane</keyword>
<dbReference type="EMBL" id="FNEW01000001">
    <property type="protein sequence ID" value="SDJ25883.1"/>
    <property type="molecule type" value="Genomic_DNA"/>
</dbReference>
<dbReference type="RefSeq" id="WP_092731840.1">
    <property type="nucleotide sequence ID" value="NZ_FNEW01000001.1"/>
</dbReference>
<evidence type="ECO:0000313" key="2">
    <source>
        <dbReference type="EMBL" id="SDJ25883.1"/>
    </source>
</evidence>
<evidence type="ECO:0000256" key="1">
    <source>
        <dbReference type="SAM" id="Phobius"/>
    </source>
</evidence>
<gene>
    <name evidence="2" type="ORF">SAMN05428983_0861</name>
</gene>
<feature type="transmembrane region" description="Helical" evidence="1">
    <location>
        <begin position="20"/>
        <end position="41"/>
    </location>
</feature>